<keyword evidence="2" id="KW-1185">Reference proteome</keyword>
<comment type="caution">
    <text evidence="1">The sequence shown here is derived from an EMBL/GenBank/DDBJ whole genome shotgun (WGS) entry which is preliminary data.</text>
</comment>
<gene>
    <name evidence="1" type="ORF">HaLaN_26165</name>
</gene>
<dbReference type="AlphaFoldDB" id="A0A6A0A5L1"/>
<reference evidence="1 2" key="1">
    <citation type="submission" date="2020-02" db="EMBL/GenBank/DDBJ databases">
        <title>Draft genome sequence of Haematococcus lacustris strain NIES-144.</title>
        <authorList>
            <person name="Morimoto D."/>
            <person name="Nakagawa S."/>
            <person name="Yoshida T."/>
            <person name="Sawayama S."/>
        </authorList>
    </citation>
    <scope>NUCLEOTIDE SEQUENCE [LARGE SCALE GENOMIC DNA]</scope>
    <source>
        <strain evidence="1 2">NIES-144</strain>
    </source>
</reference>
<sequence length="165" mass="17214">MHGWMQFMMCCCVRGGKVPAAPPPASSTSLTQFPALLVITHAPHTCPTRLASSGVPSVLPWSCTVPHNAQLRSLLGWSRASSATRSSPPRTQPCRACSAALARQVCKAGNGGAGQRRHQALAPVPPAAVPLWPGRVALGWPAVAGQLGCQPLPTRREAGRSWAGS</sequence>
<evidence type="ECO:0000313" key="1">
    <source>
        <dbReference type="EMBL" id="GFH27785.1"/>
    </source>
</evidence>
<protein>
    <submittedName>
        <fullName evidence="1">Uncharacterized protein</fullName>
    </submittedName>
</protein>
<dbReference type="EMBL" id="BLLF01003618">
    <property type="protein sequence ID" value="GFH27785.1"/>
    <property type="molecule type" value="Genomic_DNA"/>
</dbReference>
<organism evidence="1 2">
    <name type="scientific">Haematococcus lacustris</name>
    <name type="common">Green alga</name>
    <name type="synonym">Haematococcus pluvialis</name>
    <dbReference type="NCBI Taxonomy" id="44745"/>
    <lineage>
        <taxon>Eukaryota</taxon>
        <taxon>Viridiplantae</taxon>
        <taxon>Chlorophyta</taxon>
        <taxon>core chlorophytes</taxon>
        <taxon>Chlorophyceae</taxon>
        <taxon>CS clade</taxon>
        <taxon>Chlamydomonadales</taxon>
        <taxon>Haematococcaceae</taxon>
        <taxon>Haematococcus</taxon>
    </lineage>
</organism>
<name>A0A6A0A5L1_HAELA</name>
<accession>A0A6A0A5L1</accession>
<proteinExistence type="predicted"/>
<dbReference type="Proteomes" id="UP000485058">
    <property type="component" value="Unassembled WGS sequence"/>
</dbReference>
<evidence type="ECO:0000313" key="2">
    <source>
        <dbReference type="Proteomes" id="UP000485058"/>
    </source>
</evidence>